<reference evidence="2" key="2">
    <citation type="submission" date="2021-10" db="EMBL/GenBank/DDBJ databases">
        <title>Phylogenomics reveals ancestral predisposition of the termite-cultivated fungus Termitomyces towards a domesticated lifestyle.</title>
        <authorList>
            <person name="Auxier B."/>
            <person name="Grum-Grzhimaylo A."/>
            <person name="Cardenas M.E."/>
            <person name="Lodge J.D."/>
            <person name="Laessoe T."/>
            <person name="Pedersen O."/>
            <person name="Smith M.E."/>
            <person name="Kuyper T.W."/>
            <person name="Franco-Molano E.A."/>
            <person name="Baroni T.J."/>
            <person name="Aanen D.K."/>
        </authorList>
    </citation>
    <scope>NUCLEOTIDE SEQUENCE</scope>
    <source>
        <strain evidence="2">AP01</strain>
        <tissue evidence="2">Mycelium</tissue>
    </source>
</reference>
<dbReference type="OrthoDB" id="3237371at2759"/>
<proteinExistence type="predicted"/>
<organism evidence="2 3">
    <name type="scientific">Asterophora parasitica</name>
    <dbReference type="NCBI Taxonomy" id="117018"/>
    <lineage>
        <taxon>Eukaryota</taxon>
        <taxon>Fungi</taxon>
        <taxon>Dikarya</taxon>
        <taxon>Basidiomycota</taxon>
        <taxon>Agaricomycotina</taxon>
        <taxon>Agaricomycetes</taxon>
        <taxon>Agaricomycetidae</taxon>
        <taxon>Agaricales</taxon>
        <taxon>Tricholomatineae</taxon>
        <taxon>Lyophyllaceae</taxon>
        <taxon>Asterophora</taxon>
    </lineage>
</organism>
<keyword evidence="1" id="KW-0732">Signal</keyword>
<accession>A0A9P7K8U5</accession>
<protein>
    <submittedName>
        <fullName evidence="2">Uncharacterized protein</fullName>
    </submittedName>
</protein>
<feature type="chain" id="PRO_5040131286" evidence="1">
    <location>
        <begin position="18"/>
        <end position="378"/>
    </location>
</feature>
<dbReference type="AlphaFoldDB" id="A0A9P7K8U5"/>
<keyword evidence="3" id="KW-1185">Reference proteome</keyword>
<evidence type="ECO:0000313" key="2">
    <source>
        <dbReference type="EMBL" id="KAG5640454.1"/>
    </source>
</evidence>
<gene>
    <name evidence="2" type="ORF">DXG03_008587</name>
</gene>
<comment type="caution">
    <text evidence="2">The sequence shown here is derived from an EMBL/GenBank/DDBJ whole genome shotgun (WGS) entry which is preliminary data.</text>
</comment>
<feature type="signal peptide" evidence="1">
    <location>
        <begin position="1"/>
        <end position="17"/>
    </location>
</feature>
<dbReference type="Proteomes" id="UP000775547">
    <property type="component" value="Unassembled WGS sequence"/>
</dbReference>
<evidence type="ECO:0000256" key="1">
    <source>
        <dbReference type="SAM" id="SignalP"/>
    </source>
</evidence>
<sequence length="378" mass="42126">MARPLLMMIATLRMALHSLLEVFLLATKQKPSIKRLKKSLAKIEELQPAPKPRIHVSADKRRYNLRDLPSDTIDNFSKLIVPMACDTESLTDKEMAELWNLIFNDAYPLAPNSTKGNLFHVVKYLIKHGISSWLNKFAAAAVKALDTEYAHQGLASRAERAEFVLALLGDPDDIESKKRPFLWESVYDDVYGEQSGLFQGRLIVAVFLEHINIVDGIPDSYRVREQPIAALVLSIQAAHRALLYSLEGAFKPPAAKASREFSKANWDDCQVQSPSGKARTLKRATIFLKRIEGLKQVQWEDIRKAALRIQSDRGLALMRVKEVPAAGDVEESDDDHELFDPRYDAAVMVEAVGAGNAEDSGLGDDDMPVDAIASVYAE</sequence>
<dbReference type="EMBL" id="JABCKV010000714">
    <property type="protein sequence ID" value="KAG5640454.1"/>
    <property type="molecule type" value="Genomic_DNA"/>
</dbReference>
<name>A0A9P7K8U5_9AGAR</name>
<reference evidence="2" key="1">
    <citation type="submission" date="2020-07" db="EMBL/GenBank/DDBJ databases">
        <authorList>
            <person name="Nieuwenhuis M."/>
            <person name="Van De Peppel L.J.J."/>
        </authorList>
    </citation>
    <scope>NUCLEOTIDE SEQUENCE</scope>
    <source>
        <strain evidence="2">AP01</strain>
        <tissue evidence="2">Mycelium</tissue>
    </source>
</reference>
<evidence type="ECO:0000313" key="3">
    <source>
        <dbReference type="Proteomes" id="UP000775547"/>
    </source>
</evidence>